<dbReference type="Proteomes" id="UP001055879">
    <property type="component" value="Linkage Group LG11"/>
</dbReference>
<protein>
    <submittedName>
        <fullName evidence="1">Uncharacterized protein</fullName>
    </submittedName>
</protein>
<proteinExistence type="predicted"/>
<evidence type="ECO:0000313" key="1">
    <source>
        <dbReference type="EMBL" id="KAI3692761.1"/>
    </source>
</evidence>
<gene>
    <name evidence="1" type="ORF">L6452_32583</name>
</gene>
<reference evidence="2" key="1">
    <citation type="journal article" date="2022" name="Mol. Ecol. Resour.">
        <title>The genomes of chicory, endive, great burdock and yacon provide insights into Asteraceae palaeo-polyploidization history and plant inulin production.</title>
        <authorList>
            <person name="Fan W."/>
            <person name="Wang S."/>
            <person name="Wang H."/>
            <person name="Wang A."/>
            <person name="Jiang F."/>
            <person name="Liu H."/>
            <person name="Zhao H."/>
            <person name="Xu D."/>
            <person name="Zhang Y."/>
        </authorList>
    </citation>
    <scope>NUCLEOTIDE SEQUENCE [LARGE SCALE GENOMIC DNA]</scope>
    <source>
        <strain evidence="2">cv. Niubang</strain>
    </source>
</reference>
<comment type="caution">
    <text evidence="1">The sequence shown here is derived from an EMBL/GenBank/DDBJ whole genome shotgun (WGS) entry which is preliminary data.</text>
</comment>
<sequence length="114" mass="12106">MSSANSPPELPVKPVSQAMLRSLVNHNQRLLEQNHALNARLEVYAMKLAQKKVKLENESFGSRRGGLVGASFKIIASLPFFNGCSSGGFGGLIPRLKLGIGISGPHCDMGIGCS</sequence>
<dbReference type="EMBL" id="CM042057">
    <property type="protein sequence ID" value="KAI3692761.1"/>
    <property type="molecule type" value="Genomic_DNA"/>
</dbReference>
<accession>A0ACB8Z5M9</accession>
<name>A0ACB8Z5M9_ARCLA</name>
<reference evidence="1 2" key="2">
    <citation type="journal article" date="2022" name="Mol. Ecol. Resour.">
        <title>The genomes of chicory, endive, great burdock and yacon provide insights into Asteraceae paleo-polyploidization history and plant inulin production.</title>
        <authorList>
            <person name="Fan W."/>
            <person name="Wang S."/>
            <person name="Wang H."/>
            <person name="Wang A."/>
            <person name="Jiang F."/>
            <person name="Liu H."/>
            <person name="Zhao H."/>
            <person name="Xu D."/>
            <person name="Zhang Y."/>
        </authorList>
    </citation>
    <scope>NUCLEOTIDE SEQUENCE [LARGE SCALE GENOMIC DNA]</scope>
    <source>
        <strain evidence="2">cv. Niubang</strain>
    </source>
</reference>
<organism evidence="1 2">
    <name type="scientific">Arctium lappa</name>
    <name type="common">Greater burdock</name>
    <name type="synonym">Lappa major</name>
    <dbReference type="NCBI Taxonomy" id="4217"/>
    <lineage>
        <taxon>Eukaryota</taxon>
        <taxon>Viridiplantae</taxon>
        <taxon>Streptophyta</taxon>
        <taxon>Embryophyta</taxon>
        <taxon>Tracheophyta</taxon>
        <taxon>Spermatophyta</taxon>
        <taxon>Magnoliopsida</taxon>
        <taxon>eudicotyledons</taxon>
        <taxon>Gunneridae</taxon>
        <taxon>Pentapetalae</taxon>
        <taxon>asterids</taxon>
        <taxon>campanulids</taxon>
        <taxon>Asterales</taxon>
        <taxon>Asteraceae</taxon>
        <taxon>Carduoideae</taxon>
        <taxon>Cardueae</taxon>
        <taxon>Arctiinae</taxon>
        <taxon>Arctium</taxon>
    </lineage>
</organism>
<keyword evidence="2" id="KW-1185">Reference proteome</keyword>
<evidence type="ECO:0000313" key="2">
    <source>
        <dbReference type="Proteomes" id="UP001055879"/>
    </source>
</evidence>